<dbReference type="RefSeq" id="WP_313981285.1">
    <property type="nucleotide sequence ID" value="NZ_JASJOS010000007.1"/>
</dbReference>
<evidence type="ECO:0000256" key="3">
    <source>
        <dbReference type="ARBA" id="ARBA00022691"/>
    </source>
</evidence>
<evidence type="ECO:0000256" key="4">
    <source>
        <dbReference type="PROSITE-ProRule" id="PRU01024"/>
    </source>
</evidence>
<protein>
    <submittedName>
        <fullName evidence="7">23S rRNA (Uracil(1939)-C(5))-methyltransferase RlmD</fullName>
        <ecNumber evidence="7">2.1.1.190</ecNumber>
    </submittedName>
</protein>
<dbReference type="InterPro" id="IPR029063">
    <property type="entry name" value="SAM-dependent_MTases_sf"/>
</dbReference>
<dbReference type="EMBL" id="JASJOS010000007">
    <property type="protein sequence ID" value="MDJ1482323.1"/>
    <property type="molecule type" value="Genomic_DNA"/>
</dbReference>
<dbReference type="PANTHER" id="PTHR11061:SF30">
    <property type="entry name" value="TRNA (URACIL(54)-C(5))-METHYLTRANSFERASE"/>
    <property type="match status" value="1"/>
</dbReference>
<dbReference type="SUPFAM" id="SSF53335">
    <property type="entry name" value="S-adenosyl-L-methionine-dependent methyltransferases"/>
    <property type="match status" value="1"/>
</dbReference>
<dbReference type="PROSITE" id="PS50926">
    <property type="entry name" value="TRAM"/>
    <property type="match status" value="1"/>
</dbReference>
<dbReference type="InterPro" id="IPR002792">
    <property type="entry name" value="TRAM_dom"/>
</dbReference>
<feature type="binding site" evidence="4">
    <location>
        <position position="400"/>
    </location>
    <ligand>
        <name>S-adenosyl-L-methionine</name>
        <dbReference type="ChEBI" id="CHEBI:59789"/>
    </ligand>
</feature>
<sequence>MRKKNKSYPILEKITVSDFAAEGKCLARHGEIVVFIEGIVAPDDVVDLRVFKQKKNFWEAQVIKIHEASSQRTTPFCQHFGVCGGCKWQHIPYTTQLAQKQDQVTDNLERIGKIHLPEIQPILPSKETTYYRNKLEYTFSSNRWLTDEDMQKGEITDRTALGFHIPKRFDKILDIETCYLQPDPSNKIRLAVREFARQNNYPFFDLVKQEGFLRNLIIRTTTTSELMVIVQVFSKDEPKLYALLDFLRDTFPAITSLQYVINSKGNETFHDLEVVTYHGKSYITEKMEDLEFRVGPKSFYQTNAEQALELYKIARNYADLKGDELVYDLYTGTGTIANFVARQARKVVGLEYVPMAIEDAKINSEVNGISNTEFFAGDMKDLLTEDFLQENGHPDVVITDPPRAGMDAKVVEMLLKVAPQRIVYVSCNPATQARDLALLDEKYVVMAVQPVDMFPHTYHVENVAWLERRPVSN</sequence>
<dbReference type="InterPro" id="IPR010280">
    <property type="entry name" value="U5_MeTrfase_fam"/>
</dbReference>
<feature type="active site" evidence="5">
    <location>
        <position position="427"/>
    </location>
</feature>
<feature type="domain" description="TRAM" evidence="6">
    <location>
        <begin position="1"/>
        <end position="64"/>
    </location>
</feature>
<dbReference type="FunFam" id="3.40.50.150:FF:000009">
    <property type="entry name" value="23S rRNA (Uracil(1939)-C(5))-methyltransferase RlmD"/>
    <property type="match status" value="1"/>
</dbReference>
<accession>A0AAE3QRX5</accession>
<evidence type="ECO:0000259" key="6">
    <source>
        <dbReference type="PROSITE" id="PS50926"/>
    </source>
</evidence>
<dbReference type="PROSITE" id="PS01231">
    <property type="entry name" value="TRMA_2"/>
    <property type="match status" value="1"/>
</dbReference>
<evidence type="ECO:0000313" key="7">
    <source>
        <dbReference type="EMBL" id="MDJ1482323.1"/>
    </source>
</evidence>
<evidence type="ECO:0000313" key="8">
    <source>
        <dbReference type="Proteomes" id="UP001241110"/>
    </source>
</evidence>
<dbReference type="Pfam" id="PF05958">
    <property type="entry name" value="tRNA_U5-meth_tr"/>
    <property type="match status" value="1"/>
</dbReference>
<comment type="similarity">
    <text evidence="4">Belongs to the class I-like SAM-binding methyltransferase superfamily. RNA M5U methyltransferase family.</text>
</comment>
<dbReference type="GO" id="GO:0070475">
    <property type="term" value="P:rRNA base methylation"/>
    <property type="evidence" value="ECO:0007669"/>
    <property type="project" value="TreeGrafter"/>
</dbReference>
<proteinExistence type="inferred from homology"/>
<dbReference type="CDD" id="cd02440">
    <property type="entry name" value="AdoMet_MTases"/>
    <property type="match status" value="1"/>
</dbReference>
<dbReference type="NCBIfam" id="TIGR00479">
    <property type="entry name" value="rumA"/>
    <property type="match status" value="1"/>
</dbReference>
<dbReference type="PROSITE" id="PS51687">
    <property type="entry name" value="SAM_MT_RNA_M5U"/>
    <property type="match status" value="1"/>
</dbReference>
<evidence type="ECO:0000256" key="1">
    <source>
        <dbReference type="ARBA" id="ARBA00022603"/>
    </source>
</evidence>
<dbReference type="InterPro" id="IPR030391">
    <property type="entry name" value="MeTrfase_TrmA_CS"/>
</dbReference>
<gene>
    <name evidence="7" type="primary">rlmD</name>
    <name evidence="7" type="ORF">QNI16_17590</name>
</gene>
<feature type="binding site" evidence="4">
    <location>
        <position position="330"/>
    </location>
    <ligand>
        <name>S-adenosyl-L-methionine</name>
        <dbReference type="ChEBI" id="CHEBI:59789"/>
    </ligand>
</feature>
<organism evidence="7 8">
    <name type="scientific">Xanthocytophaga flava</name>
    <dbReference type="NCBI Taxonomy" id="3048013"/>
    <lineage>
        <taxon>Bacteria</taxon>
        <taxon>Pseudomonadati</taxon>
        <taxon>Bacteroidota</taxon>
        <taxon>Cytophagia</taxon>
        <taxon>Cytophagales</taxon>
        <taxon>Rhodocytophagaceae</taxon>
        <taxon>Xanthocytophaga</taxon>
    </lineage>
</organism>
<dbReference type="InterPro" id="IPR012340">
    <property type="entry name" value="NA-bd_OB-fold"/>
</dbReference>
<dbReference type="SUPFAM" id="SSF50249">
    <property type="entry name" value="Nucleic acid-binding proteins"/>
    <property type="match status" value="1"/>
</dbReference>
<keyword evidence="2 4" id="KW-0808">Transferase</keyword>
<evidence type="ECO:0000256" key="5">
    <source>
        <dbReference type="PROSITE-ProRule" id="PRU10015"/>
    </source>
</evidence>
<dbReference type="PANTHER" id="PTHR11061">
    <property type="entry name" value="RNA M5U METHYLTRANSFERASE"/>
    <property type="match status" value="1"/>
</dbReference>
<keyword evidence="1 4" id="KW-0489">Methyltransferase</keyword>
<feature type="binding site" evidence="4">
    <location>
        <position position="351"/>
    </location>
    <ligand>
        <name>S-adenosyl-L-methionine</name>
        <dbReference type="ChEBI" id="CHEBI:59789"/>
    </ligand>
</feature>
<dbReference type="Gene3D" id="2.40.50.140">
    <property type="entry name" value="Nucleic acid-binding proteins"/>
    <property type="match status" value="1"/>
</dbReference>
<reference evidence="7" key="1">
    <citation type="submission" date="2023-05" db="EMBL/GenBank/DDBJ databases">
        <authorList>
            <person name="Zhang X."/>
        </authorList>
    </citation>
    <scope>NUCLEOTIDE SEQUENCE</scope>
    <source>
        <strain evidence="7">YF14B1</strain>
    </source>
</reference>
<dbReference type="PROSITE" id="PS01230">
    <property type="entry name" value="TRMA_1"/>
    <property type="match status" value="1"/>
</dbReference>
<comment type="caution">
    <text evidence="7">The sequence shown here is derived from an EMBL/GenBank/DDBJ whole genome shotgun (WGS) entry which is preliminary data.</text>
</comment>
<dbReference type="Gene3D" id="3.40.50.150">
    <property type="entry name" value="Vaccinia Virus protein VP39"/>
    <property type="match status" value="1"/>
</dbReference>
<dbReference type="Gene3D" id="2.40.50.1070">
    <property type="match status" value="1"/>
</dbReference>
<name>A0AAE3QRX5_9BACT</name>
<keyword evidence="3 4" id="KW-0949">S-adenosyl-L-methionine</keyword>
<feature type="binding site" evidence="4">
    <location>
        <position position="301"/>
    </location>
    <ligand>
        <name>S-adenosyl-L-methionine</name>
        <dbReference type="ChEBI" id="CHEBI:59789"/>
    </ligand>
</feature>
<dbReference type="Proteomes" id="UP001241110">
    <property type="component" value="Unassembled WGS sequence"/>
</dbReference>
<dbReference type="AlphaFoldDB" id="A0AAE3QRX5"/>
<feature type="active site" description="Nucleophile" evidence="4">
    <location>
        <position position="427"/>
    </location>
</feature>
<evidence type="ECO:0000256" key="2">
    <source>
        <dbReference type="ARBA" id="ARBA00022679"/>
    </source>
</evidence>
<dbReference type="InterPro" id="IPR030390">
    <property type="entry name" value="MeTrfase_TrmA_AS"/>
</dbReference>
<dbReference type="GO" id="GO:0070041">
    <property type="term" value="F:rRNA (uridine-C5-)-methyltransferase activity"/>
    <property type="evidence" value="ECO:0007669"/>
    <property type="project" value="TreeGrafter"/>
</dbReference>
<dbReference type="EC" id="2.1.1.190" evidence="7"/>